<dbReference type="PROSITE" id="PS51094">
    <property type="entry name" value="PTS_EIIA_TYPE_2"/>
    <property type="match status" value="1"/>
</dbReference>
<evidence type="ECO:0000313" key="2">
    <source>
        <dbReference type="EMBL" id="MCR0233382.1"/>
    </source>
</evidence>
<dbReference type="EMBL" id="JAKTMA010000018">
    <property type="protein sequence ID" value="MCR0233382.1"/>
    <property type="molecule type" value="Genomic_DNA"/>
</dbReference>
<reference evidence="2" key="1">
    <citation type="journal article" date="2022" name="Clin. Infect. Dis.">
        <title>Association between Clostridium innocuum and antibiotic-associated diarrhea in adults and children: A cross-sectional study and comparative genomics analysis.</title>
        <authorList>
            <person name="Cherny K.E."/>
            <person name="Muscat E.B."/>
            <person name="Balaji A."/>
            <person name="Mukherjee J."/>
            <person name="Ozer E.A."/>
            <person name="Angarone M.P."/>
            <person name="Hauser A.R."/>
            <person name="Sichel J.S."/>
            <person name="Amponsah E."/>
            <person name="Kociolek L.K."/>
        </authorList>
    </citation>
    <scope>NUCLEOTIDE SEQUENCE</scope>
    <source>
        <strain evidence="2">NU1-AC-029v</strain>
    </source>
</reference>
<dbReference type="InterPro" id="IPR016152">
    <property type="entry name" value="PTrfase/Anion_transptr"/>
</dbReference>
<comment type="caution">
    <text evidence="2">The sequence shown here is derived from an EMBL/GenBank/DDBJ whole genome shotgun (WGS) entry which is preliminary data.</text>
</comment>
<keyword evidence="2" id="KW-0762">Sugar transport</keyword>
<protein>
    <submittedName>
        <fullName evidence="2">PTS sugar transporter subunit IIA</fullName>
    </submittedName>
</protein>
<keyword evidence="2" id="KW-0813">Transport</keyword>
<evidence type="ECO:0000259" key="1">
    <source>
        <dbReference type="PROSITE" id="PS51094"/>
    </source>
</evidence>
<sequence>MDRLLIEKKKQKFQSILMEYTKPSLFKKNASFQSREEAIHVMSKQLYEAGMVKEFFEHDVQERENLSSTSFHSVAIPHATKMNAIQTCMNIVLNKEPVLWGSRKVHLIILIAINDQDKKLFIELYEFLSSVLMEDMQLEELLKAKSYYEFIEILLQHI</sequence>
<evidence type="ECO:0000313" key="3">
    <source>
        <dbReference type="Proteomes" id="UP001203972"/>
    </source>
</evidence>
<dbReference type="InterPro" id="IPR050661">
    <property type="entry name" value="BglG_antiterminators"/>
</dbReference>
<dbReference type="Gene3D" id="3.40.930.10">
    <property type="entry name" value="Mannitol-specific EII, Chain A"/>
    <property type="match status" value="1"/>
</dbReference>
<organism evidence="2 3">
    <name type="scientific">Clostridium innocuum</name>
    <dbReference type="NCBI Taxonomy" id="1522"/>
    <lineage>
        <taxon>Bacteria</taxon>
        <taxon>Bacillati</taxon>
        <taxon>Bacillota</taxon>
        <taxon>Clostridia</taxon>
        <taxon>Eubacteriales</taxon>
        <taxon>Clostridiaceae</taxon>
        <taxon>Clostridium</taxon>
    </lineage>
</organism>
<dbReference type="Proteomes" id="UP001203972">
    <property type="component" value="Unassembled WGS sequence"/>
</dbReference>
<gene>
    <name evidence="2" type="ORF">MKC95_11455</name>
</gene>
<dbReference type="InterPro" id="IPR002178">
    <property type="entry name" value="PTS_EIIA_type-2_dom"/>
</dbReference>
<proteinExistence type="predicted"/>
<dbReference type="Pfam" id="PF00359">
    <property type="entry name" value="PTS_EIIA_2"/>
    <property type="match status" value="1"/>
</dbReference>
<dbReference type="PANTHER" id="PTHR30185:SF13">
    <property type="entry name" value="LICABCH OPERON REGULATOR-RELATED"/>
    <property type="match status" value="1"/>
</dbReference>
<feature type="domain" description="PTS EIIA type-2" evidence="1">
    <location>
        <begin position="19"/>
        <end position="157"/>
    </location>
</feature>
<dbReference type="AlphaFoldDB" id="A0AAP2XS98"/>
<accession>A0AAP2XS98</accession>
<dbReference type="PANTHER" id="PTHR30185">
    <property type="entry name" value="CRYPTIC BETA-GLUCOSIDE BGL OPERON ANTITERMINATOR"/>
    <property type="match status" value="1"/>
</dbReference>
<dbReference type="SUPFAM" id="SSF55804">
    <property type="entry name" value="Phoshotransferase/anion transport protein"/>
    <property type="match status" value="1"/>
</dbReference>
<dbReference type="CDD" id="cd00211">
    <property type="entry name" value="PTS_IIA_fru"/>
    <property type="match status" value="1"/>
</dbReference>
<name>A0AAP2XS98_CLOIN</name>